<sequence>MSDDEQNTNGISKKAYKHDLRALQIELVKIQRRAIRHGHRILILIEGRDAAGKDGVIRRISEHLSPRDTQVVALGKPSDRDTRSWYFQRYVPHLPADGEIALFNRSWYNRAGVERVMKFARKAEVAAFLENVGSFEHMLVHDGMQILKYYLDISRTEQETRLNDRDRDPLKQWKKSPIDAVALQKWDEYTMARDVMLLKTDFEHAPWHVVRTDDKRKARLNVLGHIIRSIDCPETDKSIAAVDPDVVIDNPGQQLDRLAR</sequence>
<proteinExistence type="inferred from homology"/>
<dbReference type="EC" id="2.7.4.-" evidence="4"/>
<evidence type="ECO:0000259" key="5">
    <source>
        <dbReference type="Pfam" id="PF03976"/>
    </source>
</evidence>
<keyword evidence="2 4" id="KW-0808">Transferase</keyword>
<comment type="similarity">
    <text evidence="1 4">Belongs to the polyphosphate kinase 2 (PPK2) family. Class I subfamily.</text>
</comment>
<dbReference type="RefSeq" id="WP_272986926.1">
    <property type="nucleotide sequence ID" value="NZ_CAJQMV010000003.1"/>
</dbReference>
<dbReference type="InterPro" id="IPR016898">
    <property type="entry name" value="Polyphosphate_phosphotransfera"/>
</dbReference>
<dbReference type="Proteomes" id="UP000259610">
    <property type="component" value="Unassembled WGS sequence"/>
</dbReference>
<evidence type="ECO:0000256" key="1">
    <source>
        <dbReference type="ARBA" id="ARBA00009924"/>
    </source>
</evidence>
<keyword evidence="3 4" id="KW-0418">Kinase</keyword>
<dbReference type="InterPro" id="IPR027417">
    <property type="entry name" value="P-loop_NTPase"/>
</dbReference>
<dbReference type="InterPro" id="IPR022486">
    <property type="entry name" value="PPK2_PA0141"/>
</dbReference>
<gene>
    <name evidence="6" type="primary">ppk2</name>
    <name evidence="6" type="ORF">DCG58_02830</name>
</gene>
<dbReference type="AlphaFoldDB" id="A0A3B9GUC5"/>
<evidence type="ECO:0000256" key="2">
    <source>
        <dbReference type="ARBA" id="ARBA00022679"/>
    </source>
</evidence>
<evidence type="ECO:0000313" key="6">
    <source>
        <dbReference type="EMBL" id="HAE26070.1"/>
    </source>
</evidence>
<feature type="domain" description="Polyphosphate kinase-2-related" evidence="5">
    <location>
        <begin position="11"/>
        <end position="236"/>
    </location>
</feature>
<evidence type="ECO:0000256" key="4">
    <source>
        <dbReference type="RuleBase" id="RU369062"/>
    </source>
</evidence>
<comment type="subunit">
    <text evidence="4">Homotetramer.</text>
</comment>
<dbReference type="EMBL" id="DMAN01000057">
    <property type="protein sequence ID" value="HAE26070.1"/>
    <property type="molecule type" value="Genomic_DNA"/>
</dbReference>
<accession>A0A3B9GUC5</accession>
<dbReference type="SUPFAM" id="SSF52540">
    <property type="entry name" value="P-loop containing nucleoside triphosphate hydrolases"/>
    <property type="match status" value="1"/>
</dbReference>
<dbReference type="GO" id="GO:0008976">
    <property type="term" value="F:polyphosphate kinase activity"/>
    <property type="evidence" value="ECO:0007669"/>
    <property type="project" value="UniProtKB-UniRule"/>
</dbReference>
<dbReference type="GO" id="GO:0006793">
    <property type="term" value="P:phosphorus metabolic process"/>
    <property type="evidence" value="ECO:0007669"/>
    <property type="project" value="InterPro"/>
</dbReference>
<dbReference type="PIRSF" id="PIRSF028756">
    <property type="entry name" value="PPK2_prd"/>
    <property type="match status" value="1"/>
</dbReference>
<comment type="caution">
    <text evidence="6">The sequence shown here is derived from an EMBL/GenBank/DDBJ whole genome shotgun (WGS) entry which is preliminary data.</text>
</comment>
<dbReference type="Gene3D" id="3.40.50.300">
    <property type="entry name" value="P-loop containing nucleotide triphosphate hydrolases"/>
    <property type="match status" value="1"/>
</dbReference>
<name>A0A3B9GUC5_9PROT</name>
<dbReference type="PANTHER" id="PTHR34383:SF1">
    <property type="entry name" value="ADP-POLYPHOSPHATE PHOSPHOTRANSFERASE"/>
    <property type="match status" value="1"/>
</dbReference>
<dbReference type="InterPro" id="IPR022488">
    <property type="entry name" value="PPK2-related"/>
</dbReference>
<protein>
    <recommendedName>
        <fullName evidence="4">ADP/GDP-polyphosphate phosphotransferase</fullName>
        <ecNumber evidence="4">2.7.4.-</ecNumber>
    </recommendedName>
    <alternativeName>
        <fullName evidence="4">Polyphosphate kinase PPK2</fullName>
    </alternativeName>
</protein>
<dbReference type="Pfam" id="PF03976">
    <property type="entry name" value="PPK2"/>
    <property type="match status" value="1"/>
</dbReference>
<dbReference type="PANTHER" id="PTHR34383">
    <property type="entry name" value="POLYPHOSPHATE:AMP PHOSPHOTRANSFERASE-RELATED"/>
    <property type="match status" value="1"/>
</dbReference>
<dbReference type="NCBIfam" id="TIGR03707">
    <property type="entry name" value="PPK2_P_aer"/>
    <property type="match status" value="1"/>
</dbReference>
<comment type="function">
    <text evidence="4">Uses inorganic polyphosphate (polyP) as a donor to convert GDP to GTP or ADP to ATP.</text>
</comment>
<evidence type="ECO:0000256" key="3">
    <source>
        <dbReference type="ARBA" id="ARBA00022777"/>
    </source>
</evidence>
<reference evidence="6 7" key="1">
    <citation type="journal article" date="2018" name="Nat. Biotechnol.">
        <title>A standardized bacterial taxonomy based on genome phylogeny substantially revises the tree of life.</title>
        <authorList>
            <person name="Parks D.H."/>
            <person name="Chuvochina M."/>
            <person name="Waite D.W."/>
            <person name="Rinke C."/>
            <person name="Skarshewski A."/>
            <person name="Chaumeil P.A."/>
            <person name="Hugenholtz P."/>
        </authorList>
    </citation>
    <scope>NUCLEOTIDE SEQUENCE [LARGE SCALE GENOMIC DNA]</scope>
    <source>
        <strain evidence="6">UBA8733</strain>
    </source>
</reference>
<evidence type="ECO:0000313" key="7">
    <source>
        <dbReference type="Proteomes" id="UP000259610"/>
    </source>
</evidence>
<organism evidence="6 7">
    <name type="scientific">Hyphomonas adhaerens</name>
    <dbReference type="NCBI Taxonomy" id="81029"/>
    <lineage>
        <taxon>Bacteria</taxon>
        <taxon>Pseudomonadati</taxon>
        <taxon>Pseudomonadota</taxon>
        <taxon>Alphaproteobacteria</taxon>
        <taxon>Hyphomonadales</taxon>
        <taxon>Hyphomonadaceae</taxon>
        <taxon>Hyphomonas</taxon>
    </lineage>
</organism>